<evidence type="ECO:0008006" key="3">
    <source>
        <dbReference type="Google" id="ProtNLM"/>
    </source>
</evidence>
<comment type="caution">
    <text evidence="1">The sequence shown here is derived from an EMBL/GenBank/DDBJ whole genome shotgun (WGS) entry which is preliminary data.</text>
</comment>
<dbReference type="Proteomes" id="UP000275652">
    <property type="component" value="Unassembled WGS sequence"/>
</dbReference>
<name>A0A9X8HAY7_APHAT</name>
<dbReference type="PANTHER" id="PTHR33939">
    <property type="entry name" value="PROTEIN CBG22215"/>
    <property type="match status" value="1"/>
</dbReference>
<gene>
    <name evidence="1" type="ORF">DYB28_000101</name>
</gene>
<evidence type="ECO:0000313" key="1">
    <source>
        <dbReference type="EMBL" id="RLO06955.1"/>
    </source>
</evidence>
<dbReference type="Gene3D" id="3.30.420.10">
    <property type="entry name" value="Ribonuclease H-like superfamily/Ribonuclease H"/>
    <property type="match status" value="1"/>
</dbReference>
<dbReference type="GO" id="GO:0003676">
    <property type="term" value="F:nucleic acid binding"/>
    <property type="evidence" value="ECO:0007669"/>
    <property type="project" value="InterPro"/>
</dbReference>
<organism evidence="1 2">
    <name type="scientific">Aphanomyces astaci</name>
    <name type="common">Crayfish plague agent</name>
    <dbReference type="NCBI Taxonomy" id="112090"/>
    <lineage>
        <taxon>Eukaryota</taxon>
        <taxon>Sar</taxon>
        <taxon>Stramenopiles</taxon>
        <taxon>Oomycota</taxon>
        <taxon>Saprolegniomycetes</taxon>
        <taxon>Saprolegniales</taxon>
        <taxon>Verrucalvaceae</taxon>
        <taxon>Aphanomyces</taxon>
    </lineage>
</organism>
<dbReference type="InterPro" id="IPR036397">
    <property type="entry name" value="RNaseH_sf"/>
</dbReference>
<dbReference type="PANTHER" id="PTHR33939:SF1">
    <property type="entry name" value="DUF4371 DOMAIN-CONTAINING PROTEIN"/>
    <property type="match status" value="1"/>
</dbReference>
<dbReference type="AlphaFoldDB" id="A0A9X8HAY7"/>
<evidence type="ECO:0000313" key="2">
    <source>
        <dbReference type="Proteomes" id="UP000275652"/>
    </source>
</evidence>
<sequence>MEVAAGHTVTYTPPYHSDMQPIEIVWAIVKCQYTQDTTFRQVLVRLKEAFEDLKASSFNRCLHKSDSQLYKLEEYIKQKQDEDARGNVSDSDSEMTRVMYPISLKLEALGLLEFMSDYKVAEKLGIPRRTIRNWTKQRFELLTYEGNKKRMKIEPGRRREAFPDPPGLVDFINQLRDAERALTMLHLITWINQREWLLAYLATKQPGNGYKSVHQLL</sequence>
<reference evidence="1 2" key="1">
    <citation type="journal article" date="2018" name="J. Invertebr. Pathol.">
        <title>New genotyping method for the causative agent of crayfish plague (Aphanomyces astaci) based on whole genome data.</title>
        <authorList>
            <person name="Minardi D."/>
            <person name="Studholme D.J."/>
            <person name="van der Giezen M."/>
            <person name="Pretto T."/>
            <person name="Oidtmann B."/>
        </authorList>
    </citation>
    <scope>NUCLEOTIDE SEQUENCE [LARGE SCALE GENOMIC DNA]</scope>
    <source>
        <strain evidence="1 2">KB13</strain>
    </source>
</reference>
<dbReference type="EMBL" id="QUTI01024177">
    <property type="protein sequence ID" value="RLO06955.1"/>
    <property type="molecule type" value="Genomic_DNA"/>
</dbReference>
<protein>
    <recommendedName>
        <fullName evidence="3">Tc1-like transposase DDE domain-containing protein</fullName>
    </recommendedName>
</protein>
<accession>A0A9X8HAY7</accession>
<proteinExistence type="predicted"/>